<evidence type="ECO:0000313" key="3">
    <source>
        <dbReference type="Proteomes" id="UP000655420"/>
    </source>
</evidence>
<dbReference type="Proteomes" id="UP000655420">
    <property type="component" value="Unassembled WGS sequence"/>
</dbReference>
<comment type="caution">
    <text evidence="2">The sequence shown here is derived from an EMBL/GenBank/DDBJ whole genome shotgun (WGS) entry which is preliminary data.</text>
</comment>
<dbReference type="InterPro" id="IPR002725">
    <property type="entry name" value="YgjP-like_metallopeptidase"/>
</dbReference>
<dbReference type="AlphaFoldDB" id="A0A8J7MA34"/>
<gene>
    <name evidence="2" type="ORF">H0I76_15195</name>
</gene>
<accession>A0A8J7MA34</accession>
<reference evidence="2" key="1">
    <citation type="submission" date="2020-12" db="EMBL/GenBank/DDBJ databases">
        <title>Bacterial taxonomy.</title>
        <authorList>
            <person name="Pan X."/>
        </authorList>
    </citation>
    <scope>NUCLEOTIDE SEQUENCE</scope>
    <source>
        <strain evidence="2">M0105</strain>
    </source>
</reference>
<dbReference type="Gene3D" id="3.30.2010.10">
    <property type="entry name" value="Metalloproteases ('zincins'), catalytic domain"/>
    <property type="match status" value="1"/>
</dbReference>
<organism evidence="2 3">
    <name type="scientific">Thermohalobaculum xanthum</name>
    <dbReference type="NCBI Taxonomy" id="2753746"/>
    <lineage>
        <taxon>Bacteria</taxon>
        <taxon>Pseudomonadati</taxon>
        <taxon>Pseudomonadota</taxon>
        <taxon>Alphaproteobacteria</taxon>
        <taxon>Rhodobacterales</taxon>
        <taxon>Paracoccaceae</taxon>
        <taxon>Thermohalobaculum</taxon>
    </lineage>
</organism>
<name>A0A8J7MA34_9RHOB</name>
<protein>
    <submittedName>
        <fullName evidence="2">M48 family metallopeptidase</fullName>
    </submittedName>
</protein>
<dbReference type="CDD" id="cd07344">
    <property type="entry name" value="M48_yhfN_like"/>
    <property type="match status" value="1"/>
</dbReference>
<sequence length="204" mass="22499">MRLGAPGEDAVLTLPPCVPRREAEDFLERHAGWLERALARQPEGVRVGHGVQLPVGGSLLEIVAAEGPRRAPRIEGGQLVLAGHGTAGPRIAAWLREQARAVLVPAAQAYAGTLGRKVQGVALRDTRSRWGSCSSTGRLSFSWRLAMAPPEVQDYVAAHEAAHLVEMNHGPRFWALVERLRPDHRAERAWLRDEGRRLHAFRFD</sequence>
<dbReference type="EMBL" id="JAEHHL010000009">
    <property type="protein sequence ID" value="MBK0400545.1"/>
    <property type="molecule type" value="Genomic_DNA"/>
</dbReference>
<dbReference type="PANTHER" id="PTHR30399:SF1">
    <property type="entry name" value="UTP PYROPHOSPHATASE"/>
    <property type="match status" value="1"/>
</dbReference>
<dbReference type="InterPro" id="IPR053136">
    <property type="entry name" value="UTP_pyrophosphatase-like"/>
</dbReference>
<keyword evidence="3" id="KW-1185">Reference proteome</keyword>
<evidence type="ECO:0000313" key="2">
    <source>
        <dbReference type="EMBL" id="MBK0400545.1"/>
    </source>
</evidence>
<feature type="domain" description="YgjP-like metallopeptidase" evidence="1">
    <location>
        <begin position="8"/>
        <end position="193"/>
    </location>
</feature>
<dbReference type="PANTHER" id="PTHR30399">
    <property type="entry name" value="UNCHARACTERIZED PROTEIN YGJP"/>
    <property type="match status" value="1"/>
</dbReference>
<dbReference type="Pfam" id="PF01863">
    <property type="entry name" value="YgjP-like"/>
    <property type="match status" value="1"/>
</dbReference>
<proteinExistence type="predicted"/>
<evidence type="ECO:0000259" key="1">
    <source>
        <dbReference type="Pfam" id="PF01863"/>
    </source>
</evidence>